<feature type="domain" description="Methyltransferase" evidence="1">
    <location>
        <begin position="56"/>
        <end position="150"/>
    </location>
</feature>
<protein>
    <submittedName>
        <fullName evidence="2">Class I SAM-dependent methyltransferase</fullName>
    </submittedName>
</protein>
<accession>A0A7V4TYL2</accession>
<keyword evidence="2" id="KW-0808">Transferase</keyword>
<dbReference type="Pfam" id="PF13649">
    <property type="entry name" value="Methyltransf_25"/>
    <property type="match status" value="1"/>
</dbReference>
<dbReference type="SUPFAM" id="SSF53335">
    <property type="entry name" value="S-adenosyl-L-methionine-dependent methyltransferases"/>
    <property type="match status" value="1"/>
</dbReference>
<dbReference type="AlphaFoldDB" id="A0A7V4TYL2"/>
<reference evidence="2" key="1">
    <citation type="journal article" date="2020" name="mSystems">
        <title>Genome- and Community-Level Interaction Insights into Carbon Utilization and Element Cycling Functions of Hydrothermarchaeota in Hydrothermal Sediment.</title>
        <authorList>
            <person name="Zhou Z."/>
            <person name="Liu Y."/>
            <person name="Xu W."/>
            <person name="Pan J."/>
            <person name="Luo Z.H."/>
            <person name="Li M."/>
        </authorList>
    </citation>
    <scope>NUCLEOTIDE SEQUENCE [LARGE SCALE GENOMIC DNA]</scope>
    <source>
        <strain evidence="2">HyVt-577</strain>
    </source>
</reference>
<dbReference type="InterPro" id="IPR029063">
    <property type="entry name" value="SAM-dependent_MTases_sf"/>
</dbReference>
<dbReference type="Gene3D" id="3.40.50.150">
    <property type="entry name" value="Vaccinia Virus protein VP39"/>
    <property type="match status" value="1"/>
</dbReference>
<gene>
    <name evidence="2" type="ORF">ENK44_03805</name>
</gene>
<dbReference type="GO" id="GO:0008168">
    <property type="term" value="F:methyltransferase activity"/>
    <property type="evidence" value="ECO:0007669"/>
    <property type="project" value="UniProtKB-KW"/>
</dbReference>
<comment type="caution">
    <text evidence="2">The sequence shown here is derived from an EMBL/GenBank/DDBJ whole genome shotgun (WGS) entry which is preliminary data.</text>
</comment>
<dbReference type="InterPro" id="IPR041698">
    <property type="entry name" value="Methyltransf_25"/>
</dbReference>
<keyword evidence="2" id="KW-0489">Methyltransferase</keyword>
<sequence>MKPEENYIKINKQSWNKRTASHLLSDFYDVDGFLNGKSSLNEIELKLLGDVRGKSILHLQCHFGQDTISLGRLGANVTGVDLSDKAIESANKLSEKANIETTFICCDIYDLPKHLNKQFDIVFTSYGTIGWLPDIDKWANIVSKYLKPNGKFVFVEFHPVVWMFDDDFKKIKYKYFNSEAIIETESGTYADKEAEINQECITWNHGIGEVVNSLIKNGVEVNSLNEYDYSPYDCFNGTIEFEPKKYRIKKLENKIPMVYSIVAKKKNKC</sequence>
<organism evidence="2">
    <name type="scientific">Caldithrix abyssi</name>
    <dbReference type="NCBI Taxonomy" id="187145"/>
    <lineage>
        <taxon>Bacteria</taxon>
        <taxon>Pseudomonadati</taxon>
        <taxon>Calditrichota</taxon>
        <taxon>Calditrichia</taxon>
        <taxon>Calditrichales</taxon>
        <taxon>Calditrichaceae</taxon>
        <taxon>Caldithrix</taxon>
    </lineage>
</organism>
<dbReference type="PANTHER" id="PTHR43464">
    <property type="entry name" value="METHYLTRANSFERASE"/>
    <property type="match status" value="1"/>
</dbReference>
<proteinExistence type="predicted"/>
<dbReference type="Proteomes" id="UP000885779">
    <property type="component" value="Unassembled WGS sequence"/>
</dbReference>
<dbReference type="PANTHER" id="PTHR43464:SF82">
    <property type="entry name" value="METHYLTRANSFERASE DOMAIN-CONTAINING PROTEIN"/>
    <property type="match status" value="1"/>
</dbReference>
<name>A0A7V4TYL2_CALAY</name>
<dbReference type="GO" id="GO:0032259">
    <property type="term" value="P:methylation"/>
    <property type="evidence" value="ECO:0007669"/>
    <property type="project" value="UniProtKB-KW"/>
</dbReference>
<dbReference type="EMBL" id="DRQG01000032">
    <property type="protein sequence ID" value="HGY54806.1"/>
    <property type="molecule type" value="Genomic_DNA"/>
</dbReference>
<evidence type="ECO:0000259" key="1">
    <source>
        <dbReference type="Pfam" id="PF13649"/>
    </source>
</evidence>
<dbReference type="CDD" id="cd02440">
    <property type="entry name" value="AdoMet_MTases"/>
    <property type="match status" value="1"/>
</dbReference>
<evidence type="ECO:0000313" key="2">
    <source>
        <dbReference type="EMBL" id="HGY54806.1"/>
    </source>
</evidence>